<dbReference type="OrthoDB" id="597977at2"/>
<dbReference type="InterPro" id="IPR041657">
    <property type="entry name" value="HTH_17"/>
</dbReference>
<dbReference type="Pfam" id="PF12728">
    <property type="entry name" value="HTH_17"/>
    <property type="match status" value="1"/>
</dbReference>
<organism evidence="2 3">
    <name type="scientific">Flagellimonas allohymeniacidonis</name>
    <dbReference type="NCBI Taxonomy" id="2517819"/>
    <lineage>
        <taxon>Bacteria</taxon>
        <taxon>Pseudomonadati</taxon>
        <taxon>Bacteroidota</taxon>
        <taxon>Flavobacteriia</taxon>
        <taxon>Flavobacteriales</taxon>
        <taxon>Flavobacteriaceae</taxon>
        <taxon>Flagellimonas</taxon>
    </lineage>
</organism>
<evidence type="ECO:0000313" key="3">
    <source>
        <dbReference type="Proteomes" id="UP000291981"/>
    </source>
</evidence>
<evidence type="ECO:0000259" key="1">
    <source>
        <dbReference type="Pfam" id="PF12728"/>
    </source>
</evidence>
<protein>
    <submittedName>
        <fullName evidence="2">DNA-binding protein</fullName>
    </submittedName>
</protein>
<keyword evidence="2" id="KW-0238">DNA-binding</keyword>
<dbReference type="EMBL" id="SGIU01000001">
    <property type="protein sequence ID" value="TAI48468.1"/>
    <property type="molecule type" value="Genomic_DNA"/>
</dbReference>
<dbReference type="RefSeq" id="WP_130608545.1">
    <property type="nucleotide sequence ID" value="NZ_SGIU01000001.1"/>
</dbReference>
<name>A0A4Q8QGV0_9FLAO</name>
<feature type="domain" description="Helix-turn-helix" evidence="1">
    <location>
        <begin position="38"/>
        <end position="88"/>
    </location>
</feature>
<dbReference type="GO" id="GO:0003677">
    <property type="term" value="F:DNA binding"/>
    <property type="evidence" value="ECO:0007669"/>
    <property type="project" value="UniProtKB-KW"/>
</dbReference>
<proteinExistence type="predicted"/>
<sequence>MHNPFEILEARLNSIENLILDLKKPSIQFAPKDNPEPFLTVDGVASLLDIAKPTVYTKHSKGELPGGYKRGKRLYFDRETILNWIKEGHQKSKVEIEADAEAFLNSKK</sequence>
<accession>A0A4Q8QGV0</accession>
<evidence type="ECO:0000313" key="2">
    <source>
        <dbReference type="EMBL" id="TAI48468.1"/>
    </source>
</evidence>
<keyword evidence="3" id="KW-1185">Reference proteome</keyword>
<dbReference type="Proteomes" id="UP000291981">
    <property type="component" value="Unassembled WGS sequence"/>
</dbReference>
<gene>
    <name evidence="2" type="ORF">EW142_01295</name>
</gene>
<reference evidence="2 3" key="1">
    <citation type="submission" date="2019-02" db="EMBL/GenBank/DDBJ databases">
        <title>Draft genome sequence of Muricauda sp. 176CP4-71.</title>
        <authorList>
            <person name="Park J.-S."/>
        </authorList>
    </citation>
    <scope>NUCLEOTIDE SEQUENCE [LARGE SCALE GENOMIC DNA]</scope>
    <source>
        <strain evidence="2 3">176CP4-71</strain>
    </source>
</reference>
<dbReference type="AlphaFoldDB" id="A0A4Q8QGV0"/>
<comment type="caution">
    <text evidence="2">The sequence shown here is derived from an EMBL/GenBank/DDBJ whole genome shotgun (WGS) entry which is preliminary data.</text>
</comment>